<name>A0A1N7RZW8_9BURK</name>
<protein>
    <recommendedName>
        <fullName evidence="1">Antitoxin Xre/MbcA/ParS-like toxin-binding domain-containing protein</fullName>
    </recommendedName>
</protein>
<evidence type="ECO:0000313" key="3">
    <source>
        <dbReference type="Proteomes" id="UP000187012"/>
    </source>
</evidence>
<dbReference type="Proteomes" id="UP000187012">
    <property type="component" value="Unassembled WGS sequence"/>
</dbReference>
<accession>A0A1N7RZW8</accession>
<proteinExistence type="predicted"/>
<feature type="domain" description="Antitoxin Xre/MbcA/ParS-like toxin-binding" evidence="1">
    <location>
        <begin position="176"/>
        <end position="225"/>
    </location>
</feature>
<dbReference type="Pfam" id="PF09722">
    <property type="entry name" value="Xre_MbcA_ParS_C"/>
    <property type="match status" value="1"/>
</dbReference>
<sequence>MLEYREKAVLETAACICDGCGRLMRPEASDGEWQERMSLTWRGGVGSVFGHSVEMDLDLCQHCVKTILGEWIRVTRGDRGDGPHDLRGTVLAEATSSRTSVADAPHFDLLPAFVKATVEFVEKNGLPLEGNRKLTEVRSITDLAGCIRSLVPGVSVDNMKARRGDPNLVWRILRLATYVWDDATDADAWMCCPHPELGGKTPYEAAADAAGAERVEAILWRILHGIPA</sequence>
<evidence type="ECO:0000313" key="2">
    <source>
        <dbReference type="EMBL" id="SIT40626.1"/>
    </source>
</evidence>
<organism evidence="2 3">
    <name type="scientific">Paraburkholderia ribeironis</name>
    <dbReference type="NCBI Taxonomy" id="1247936"/>
    <lineage>
        <taxon>Bacteria</taxon>
        <taxon>Pseudomonadati</taxon>
        <taxon>Pseudomonadota</taxon>
        <taxon>Betaproteobacteria</taxon>
        <taxon>Burkholderiales</taxon>
        <taxon>Burkholderiaceae</taxon>
        <taxon>Paraburkholderia</taxon>
    </lineage>
</organism>
<keyword evidence="3" id="KW-1185">Reference proteome</keyword>
<gene>
    <name evidence="2" type="ORF">BN2475_270014</name>
</gene>
<reference evidence="2 3" key="1">
    <citation type="submission" date="2016-12" db="EMBL/GenBank/DDBJ databases">
        <authorList>
            <person name="Song W.-J."/>
            <person name="Kurnit D.M."/>
        </authorList>
    </citation>
    <scope>NUCLEOTIDE SEQUENCE [LARGE SCALE GENOMIC DNA]</scope>
    <source>
        <strain evidence="2 3">STM7296</strain>
    </source>
</reference>
<dbReference type="AlphaFoldDB" id="A0A1N7RZW8"/>
<dbReference type="OrthoDB" id="9103505at2"/>
<dbReference type="EMBL" id="CYGX02000027">
    <property type="protein sequence ID" value="SIT40626.1"/>
    <property type="molecule type" value="Genomic_DNA"/>
</dbReference>
<dbReference type="STRING" id="1247936.BN2475_270014"/>
<dbReference type="RefSeq" id="WP_094779928.1">
    <property type="nucleotide sequence ID" value="NZ_CYGX02000027.1"/>
</dbReference>
<evidence type="ECO:0000259" key="1">
    <source>
        <dbReference type="Pfam" id="PF09722"/>
    </source>
</evidence>
<dbReference type="InterPro" id="IPR024467">
    <property type="entry name" value="Xre/MbcA/ParS-like_toxin-bd"/>
</dbReference>